<dbReference type="Proteomes" id="UP000887561">
    <property type="component" value="Unplaced"/>
</dbReference>
<evidence type="ECO:0000313" key="2">
    <source>
        <dbReference type="WBParaSite" id="scaffold6215_cov238.g10587"/>
    </source>
</evidence>
<name>A0A915N1T6_MELJA</name>
<sequence>MHSHMSRVSSKQERMMLTEQEKWGIVSEAQRLFQRLRDFPRGSETLPEALRGPETLPEALKLRGSLRGSETFPEALREWALEITQQCGQQTLTESSSDGIHNTDLEWLKMELREEEDLDEAEMNLSTIGALSPMILAWTAEWEALVEEELKREYKEEVTHHQELLMDIPIGSPTLLPPLKQEPLSVVFVGPETGTQAAATNYIQNANNFDYSPPHQNPPQYPQQENEHWMDGNFEENNTIWQQQENNEQQQYFNSEGHYQNYQQPYGTFIGEEEYIEDMGTR</sequence>
<proteinExistence type="predicted"/>
<dbReference type="AlphaFoldDB" id="A0A915N1T6"/>
<accession>A0A915N1T6</accession>
<protein>
    <submittedName>
        <fullName evidence="2">Uncharacterized protein</fullName>
    </submittedName>
</protein>
<reference evidence="2" key="1">
    <citation type="submission" date="2022-11" db="UniProtKB">
        <authorList>
            <consortium name="WormBaseParasite"/>
        </authorList>
    </citation>
    <scope>IDENTIFICATION</scope>
</reference>
<evidence type="ECO:0000313" key="1">
    <source>
        <dbReference type="Proteomes" id="UP000887561"/>
    </source>
</evidence>
<keyword evidence="1" id="KW-1185">Reference proteome</keyword>
<organism evidence="1 2">
    <name type="scientific">Meloidogyne javanica</name>
    <name type="common">Root-knot nematode worm</name>
    <dbReference type="NCBI Taxonomy" id="6303"/>
    <lineage>
        <taxon>Eukaryota</taxon>
        <taxon>Metazoa</taxon>
        <taxon>Ecdysozoa</taxon>
        <taxon>Nematoda</taxon>
        <taxon>Chromadorea</taxon>
        <taxon>Rhabditida</taxon>
        <taxon>Tylenchina</taxon>
        <taxon>Tylenchomorpha</taxon>
        <taxon>Tylenchoidea</taxon>
        <taxon>Meloidogynidae</taxon>
        <taxon>Meloidogyninae</taxon>
        <taxon>Meloidogyne</taxon>
        <taxon>Meloidogyne incognita group</taxon>
    </lineage>
</organism>
<dbReference type="WBParaSite" id="scaffold6215_cov238.g10587">
    <property type="protein sequence ID" value="scaffold6215_cov238.g10587"/>
    <property type="gene ID" value="scaffold6215_cov238.g10587"/>
</dbReference>